<dbReference type="PANTHER" id="PTHR44068:SF1">
    <property type="entry name" value="HYPOTHETICAL LOC100005854"/>
    <property type="match status" value="1"/>
</dbReference>
<evidence type="ECO:0000313" key="6">
    <source>
        <dbReference type="Proteomes" id="UP000279236"/>
    </source>
</evidence>
<dbReference type="InterPro" id="IPR029063">
    <property type="entry name" value="SAM-dependent_MTases_sf"/>
</dbReference>
<dbReference type="FunFam" id="3.40.50.150:FF:000232">
    <property type="entry name" value="Sterol 24-C-methyltransferase erg6"/>
    <property type="match status" value="1"/>
</dbReference>
<dbReference type="InterPro" id="IPR013705">
    <property type="entry name" value="Sterol_MeTrfase_C"/>
</dbReference>
<sequence length="343" mass="38098">MPADARSESRVSNYTKFWQKDSAKDGEADKANRLDQYTDLVNGYYDGATELYEYGWGNSFHFCRFFKGEAFLQAIARHEHYLASMTGLRPGMRVLDVGCGVGGPAREIARFSDANIVGINNNEFQVLRARQKTAQAGLSDKVSFVKGNFMELAEQFGENSFDAVYAIEATCHAPTFEGVYGEVFKVLKPGGVFGVYEWCMTDEWDPSNPKHKEIAHGIEVGDGIAEMRTLHAARKALKTVGFEILHEEDLAARPDAVPWYYPLEGDVFKAQTVWDMFTVLRMSTIGKIFTQNSVWGLEKIGLVPKGTYDVGESLKVAGDALVAGGQSKLFTPMALWVVRKPAN</sequence>
<dbReference type="GO" id="GO:0003838">
    <property type="term" value="F:sterol 24-C-methyltransferase activity"/>
    <property type="evidence" value="ECO:0007669"/>
    <property type="project" value="TreeGrafter"/>
</dbReference>
<gene>
    <name evidence="5" type="primary">ERG6</name>
    <name evidence="5" type="ORF">EHS24_000605</name>
</gene>
<dbReference type="STRING" id="105984.A0A427YAH0"/>
<accession>A0A427YAH0</accession>
<dbReference type="InterPro" id="IPR030384">
    <property type="entry name" value="MeTrfase_SMT"/>
</dbReference>
<keyword evidence="1 3" id="KW-0808">Transferase</keyword>
<dbReference type="Pfam" id="PF13847">
    <property type="entry name" value="Methyltransf_31"/>
    <property type="match status" value="1"/>
</dbReference>
<evidence type="ECO:0000256" key="3">
    <source>
        <dbReference type="PROSITE-ProRule" id="PRU01022"/>
    </source>
</evidence>
<dbReference type="Pfam" id="PF08498">
    <property type="entry name" value="Sterol_MT_C"/>
    <property type="match status" value="1"/>
</dbReference>
<feature type="domain" description="SAM-dependent methyltransferase Erg6/SMT-type" evidence="4">
    <location>
        <begin position="44"/>
        <end position="341"/>
    </location>
</feature>
<dbReference type="GO" id="GO:0005783">
    <property type="term" value="C:endoplasmic reticulum"/>
    <property type="evidence" value="ECO:0007669"/>
    <property type="project" value="TreeGrafter"/>
</dbReference>
<name>A0A427YAH0_9TREE</name>
<proteinExistence type="inferred from homology"/>
<evidence type="ECO:0000256" key="2">
    <source>
        <dbReference type="ARBA" id="ARBA00038188"/>
    </source>
</evidence>
<dbReference type="OrthoDB" id="4310724at2759"/>
<dbReference type="GeneID" id="39585148"/>
<dbReference type="SUPFAM" id="SSF53335">
    <property type="entry name" value="S-adenosyl-L-methionine-dependent methyltransferases"/>
    <property type="match status" value="1"/>
</dbReference>
<comment type="similarity">
    <text evidence="2 3">Belongs to the class I-like SAM-binding methyltransferase superfamily. Erg6/SMT family.</text>
</comment>
<dbReference type="GO" id="GO:0032259">
    <property type="term" value="P:methylation"/>
    <property type="evidence" value="ECO:0007669"/>
    <property type="project" value="UniProtKB-KW"/>
</dbReference>
<evidence type="ECO:0000256" key="1">
    <source>
        <dbReference type="ARBA" id="ARBA00022679"/>
    </source>
</evidence>
<dbReference type="RefSeq" id="XP_028480286.1">
    <property type="nucleotide sequence ID" value="XM_028616429.1"/>
</dbReference>
<keyword evidence="3 5" id="KW-0489">Methyltransferase</keyword>
<dbReference type="Gene3D" id="3.40.50.150">
    <property type="entry name" value="Vaccinia Virus protein VP39"/>
    <property type="match status" value="1"/>
</dbReference>
<evidence type="ECO:0000259" key="4">
    <source>
        <dbReference type="PROSITE" id="PS51685"/>
    </source>
</evidence>
<dbReference type="CDD" id="cd02440">
    <property type="entry name" value="AdoMet_MTases"/>
    <property type="match status" value="1"/>
</dbReference>
<organism evidence="5 6">
    <name type="scientific">Apiotrichum porosum</name>
    <dbReference type="NCBI Taxonomy" id="105984"/>
    <lineage>
        <taxon>Eukaryota</taxon>
        <taxon>Fungi</taxon>
        <taxon>Dikarya</taxon>
        <taxon>Basidiomycota</taxon>
        <taxon>Agaricomycotina</taxon>
        <taxon>Tremellomycetes</taxon>
        <taxon>Trichosporonales</taxon>
        <taxon>Trichosporonaceae</taxon>
        <taxon>Apiotrichum</taxon>
    </lineage>
</organism>
<dbReference type="Proteomes" id="UP000279236">
    <property type="component" value="Unassembled WGS sequence"/>
</dbReference>
<keyword evidence="6" id="KW-1185">Reference proteome</keyword>
<dbReference type="EMBL" id="RSCE01000001">
    <property type="protein sequence ID" value="RSH88078.1"/>
    <property type="molecule type" value="Genomic_DNA"/>
</dbReference>
<keyword evidence="3" id="KW-0949">S-adenosyl-L-methionine</keyword>
<comment type="caution">
    <text evidence="5">The sequence shown here is derived from an EMBL/GenBank/DDBJ whole genome shotgun (WGS) entry which is preliminary data.</text>
</comment>
<protein>
    <submittedName>
        <fullName evidence="5">Delta(24)-sterol C-methyltransferase</fullName>
    </submittedName>
</protein>
<reference evidence="5 6" key="1">
    <citation type="submission" date="2018-11" db="EMBL/GenBank/DDBJ databases">
        <title>Genome sequence of Apiotrichum porosum DSM 27194.</title>
        <authorList>
            <person name="Aliyu H."/>
            <person name="Gorte O."/>
            <person name="Ochsenreither K."/>
        </authorList>
    </citation>
    <scope>NUCLEOTIDE SEQUENCE [LARGE SCALE GENOMIC DNA]</scope>
    <source>
        <strain evidence="5 6">DSM 27194</strain>
    </source>
</reference>
<dbReference type="InterPro" id="IPR025714">
    <property type="entry name" value="Methyltranfer_dom"/>
</dbReference>
<evidence type="ECO:0000313" key="5">
    <source>
        <dbReference type="EMBL" id="RSH88078.1"/>
    </source>
</evidence>
<dbReference type="PROSITE" id="PS51685">
    <property type="entry name" value="SAM_MT_ERG6_SMT"/>
    <property type="match status" value="1"/>
</dbReference>
<dbReference type="InterPro" id="IPR050447">
    <property type="entry name" value="Erg6_SMT_methyltransf"/>
</dbReference>
<dbReference type="PANTHER" id="PTHR44068">
    <property type="entry name" value="ZGC:194242"/>
    <property type="match status" value="1"/>
</dbReference>
<dbReference type="AlphaFoldDB" id="A0A427YAH0"/>
<dbReference type="GO" id="GO:0006696">
    <property type="term" value="P:ergosterol biosynthetic process"/>
    <property type="evidence" value="ECO:0007669"/>
    <property type="project" value="TreeGrafter"/>
</dbReference>